<reference evidence="1 2" key="1">
    <citation type="journal article" date="2018" name="Front. Plant Sci.">
        <title>Red Clover (Trifolium pratense) and Zigzag Clover (T. medium) - A Picture of Genomic Similarities and Differences.</title>
        <authorList>
            <person name="Dluhosova J."/>
            <person name="Istvanek J."/>
            <person name="Nedelnik J."/>
            <person name="Repkova J."/>
        </authorList>
    </citation>
    <scope>NUCLEOTIDE SEQUENCE [LARGE SCALE GENOMIC DNA]</scope>
    <source>
        <strain evidence="2">cv. 10/8</strain>
        <tissue evidence="1">Leaf</tissue>
    </source>
</reference>
<sequence>MGLRLAQQAVLLLIGAPRVHEPARSAAG</sequence>
<evidence type="ECO:0000313" key="2">
    <source>
        <dbReference type="Proteomes" id="UP000265520"/>
    </source>
</evidence>
<comment type="caution">
    <text evidence="1">The sequence shown here is derived from an EMBL/GenBank/DDBJ whole genome shotgun (WGS) entry which is preliminary data.</text>
</comment>
<feature type="non-terminal residue" evidence="1">
    <location>
        <position position="28"/>
    </location>
</feature>
<keyword evidence="2" id="KW-1185">Reference proteome</keyword>
<dbReference type="AlphaFoldDB" id="A0A392UKM7"/>
<evidence type="ECO:0000313" key="1">
    <source>
        <dbReference type="EMBL" id="MCI72930.1"/>
    </source>
</evidence>
<organism evidence="1 2">
    <name type="scientific">Trifolium medium</name>
    <dbReference type="NCBI Taxonomy" id="97028"/>
    <lineage>
        <taxon>Eukaryota</taxon>
        <taxon>Viridiplantae</taxon>
        <taxon>Streptophyta</taxon>
        <taxon>Embryophyta</taxon>
        <taxon>Tracheophyta</taxon>
        <taxon>Spermatophyta</taxon>
        <taxon>Magnoliopsida</taxon>
        <taxon>eudicotyledons</taxon>
        <taxon>Gunneridae</taxon>
        <taxon>Pentapetalae</taxon>
        <taxon>rosids</taxon>
        <taxon>fabids</taxon>
        <taxon>Fabales</taxon>
        <taxon>Fabaceae</taxon>
        <taxon>Papilionoideae</taxon>
        <taxon>50 kb inversion clade</taxon>
        <taxon>NPAAA clade</taxon>
        <taxon>Hologalegina</taxon>
        <taxon>IRL clade</taxon>
        <taxon>Trifolieae</taxon>
        <taxon>Trifolium</taxon>
    </lineage>
</organism>
<protein>
    <submittedName>
        <fullName evidence="1">Uncharacterized protein</fullName>
    </submittedName>
</protein>
<dbReference type="EMBL" id="LXQA010828155">
    <property type="protein sequence ID" value="MCI72930.1"/>
    <property type="molecule type" value="Genomic_DNA"/>
</dbReference>
<dbReference type="Proteomes" id="UP000265520">
    <property type="component" value="Unassembled WGS sequence"/>
</dbReference>
<accession>A0A392UKM7</accession>
<name>A0A392UKM7_9FABA</name>
<proteinExistence type="predicted"/>